<dbReference type="HOGENOM" id="CLU_033697_1_1_10"/>
<dbReference type="STRING" id="926562.Oweho_2226"/>
<dbReference type="OrthoDB" id="9769665at2"/>
<keyword evidence="7" id="KW-0121">Carboxypeptidase</keyword>
<dbReference type="eggNOG" id="COG2234">
    <property type="taxonomic scope" value="Bacteria"/>
</dbReference>
<keyword evidence="15" id="KW-0482">Metalloprotease</keyword>
<keyword evidence="11" id="KW-0378">Hydrolase</keyword>
<dbReference type="GO" id="GO:0046872">
    <property type="term" value="F:metal ion binding"/>
    <property type="evidence" value="ECO:0007669"/>
    <property type="project" value="UniProtKB-KW"/>
</dbReference>
<evidence type="ECO:0000313" key="23">
    <source>
        <dbReference type="EMBL" id="AEV33200.1"/>
    </source>
</evidence>
<dbReference type="Proteomes" id="UP000005631">
    <property type="component" value="Chromosome"/>
</dbReference>
<evidence type="ECO:0000256" key="2">
    <source>
        <dbReference type="ARBA" id="ARBA00004371"/>
    </source>
</evidence>
<evidence type="ECO:0000256" key="6">
    <source>
        <dbReference type="ARBA" id="ARBA00022525"/>
    </source>
</evidence>
<name>G8R4S6_OWEHD</name>
<feature type="signal peptide" evidence="21">
    <location>
        <begin position="1"/>
        <end position="18"/>
    </location>
</feature>
<keyword evidence="8" id="KW-0645">Protease</keyword>
<evidence type="ECO:0000256" key="12">
    <source>
        <dbReference type="ARBA" id="ARBA00022824"/>
    </source>
</evidence>
<evidence type="ECO:0000256" key="17">
    <source>
        <dbReference type="ARBA" id="ARBA00023180"/>
    </source>
</evidence>
<evidence type="ECO:0000256" key="19">
    <source>
        <dbReference type="ARBA" id="ARBA00025833"/>
    </source>
</evidence>
<evidence type="ECO:0000313" key="24">
    <source>
        <dbReference type="Proteomes" id="UP000005631"/>
    </source>
</evidence>
<keyword evidence="10 21" id="KW-0732">Signal</keyword>
<dbReference type="Gene3D" id="3.50.30.30">
    <property type="match status" value="1"/>
</dbReference>
<feature type="chain" id="PRO_5003515504" description="Carboxypeptidase Q" evidence="21">
    <location>
        <begin position="19"/>
        <end position="458"/>
    </location>
</feature>
<evidence type="ECO:0000256" key="9">
    <source>
        <dbReference type="ARBA" id="ARBA00022723"/>
    </source>
</evidence>
<keyword evidence="6" id="KW-0964">Secreted</keyword>
<dbReference type="GO" id="GO:0005576">
    <property type="term" value="C:extracellular region"/>
    <property type="evidence" value="ECO:0007669"/>
    <property type="project" value="UniProtKB-SubCell"/>
</dbReference>
<dbReference type="GO" id="GO:0006508">
    <property type="term" value="P:proteolysis"/>
    <property type="evidence" value="ECO:0007669"/>
    <property type="project" value="UniProtKB-KW"/>
</dbReference>
<evidence type="ECO:0000256" key="8">
    <source>
        <dbReference type="ARBA" id="ARBA00022670"/>
    </source>
</evidence>
<keyword evidence="24" id="KW-1185">Reference proteome</keyword>
<dbReference type="InterPro" id="IPR039866">
    <property type="entry name" value="CPQ"/>
</dbReference>
<sequence>MTRIFIWLVSLFPFLIFAQTISPATDEETLKEIYTTALVKNQGYKWLEELTEMGPRLTGSENATKAVYHFQKIADSLGFKTFLQPVTVPQWVRGEAEEANYKTTEGKIVLNPCALGGSIATPKNGLTAPLFEITSFEQLDTVTTELEGKIAFYNIPMNPAFINTFFAYSSSAKQRYVGALEASKKGAVGVVIRSLSATINDFPHTGSMTYKGADVKIPAMAISTLDAEQLSTNLNADPSLEFFMKMNCEGKDSVTSYNLVAEIKGSEKPEEVIVLGGHIDSWDLGTGAHDDGAGCVHSLEAIWLLKQMDLLPKRTVRVVFFMNEEFGLNGAKVYAKESKKENINHVIAIESDAGGFSPRGISVVAPDSLVARVREFRSLFEPYGLHQFTETGSGADISQLYSKDLVMLGLRPDNHRYFDIHHSAADVIESVSPRELETGSATLAAFIYLLDKYDVVAK</sequence>
<dbReference type="GO" id="GO:0004177">
    <property type="term" value="F:aminopeptidase activity"/>
    <property type="evidence" value="ECO:0007669"/>
    <property type="project" value="UniProtKB-KW"/>
</dbReference>
<comment type="subunit">
    <text evidence="19">Homodimer. The monomeric form is inactive while the homodimer is active.</text>
</comment>
<evidence type="ECO:0000256" key="18">
    <source>
        <dbReference type="ARBA" id="ARBA00023228"/>
    </source>
</evidence>
<evidence type="ECO:0000259" key="22">
    <source>
        <dbReference type="Pfam" id="PF04389"/>
    </source>
</evidence>
<protein>
    <recommendedName>
        <fullName evidence="5">Carboxypeptidase Q</fullName>
    </recommendedName>
    <alternativeName>
        <fullName evidence="20">Plasma glutamate carboxypeptidase</fullName>
    </alternativeName>
</protein>
<dbReference type="GO" id="GO:0070573">
    <property type="term" value="F:metallodipeptidase activity"/>
    <property type="evidence" value="ECO:0007669"/>
    <property type="project" value="InterPro"/>
</dbReference>
<evidence type="ECO:0000256" key="14">
    <source>
        <dbReference type="ARBA" id="ARBA00023034"/>
    </source>
</evidence>
<dbReference type="PANTHER" id="PTHR12053">
    <property type="entry name" value="PROTEASE FAMILY M28 PLASMA GLUTAMATE CARBOXYPEPTIDASE-RELATED"/>
    <property type="match status" value="1"/>
</dbReference>
<accession>G8R4S6</accession>
<evidence type="ECO:0000256" key="5">
    <source>
        <dbReference type="ARBA" id="ARBA00014116"/>
    </source>
</evidence>
<keyword evidence="16" id="KW-0865">Zymogen</keyword>
<dbReference type="Pfam" id="PF04389">
    <property type="entry name" value="Peptidase_M28"/>
    <property type="match status" value="1"/>
</dbReference>
<keyword evidence="9" id="KW-0479">Metal-binding</keyword>
<feature type="domain" description="Peptidase M28" evidence="22">
    <location>
        <begin position="258"/>
        <end position="446"/>
    </location>
</feature>
<evidence type="ECO:0000256" key="4">
    <source>
        <dbReference type="ARBA" id="ARBA00004613"/>
    </source>
</evidence>
<evidence type="ECO:0000256" key="11">
    <source>
        <dbReference type="ARBA" id="ARBA00022801"/>
    </source>
</evidence>
<dbReference type="EMBL" id="CP003156">
    <property type="protein sequence ID" value="AEV33200.1"/>
    <property type="molecule type" value="Genomic_DNA"/>
</dbReference>
<evidence type="ECO:0000256" key="20">
    <source>
        <dbReference type="ARBA" id="ARBA00033328"/>
    </source>
</evidence>
<dbReference type="RefSeq" id="WP_014202549.1">
    <property type="nucleotide sequence ID" value="NC_016599.1"/>
</dbReference>
<keyword evidence="23" id="KW-0031">Aminopeptidase</keyword>
<evidence type="ECO:0000256" key="3">
    <source>
        <dbReference type="ARBA" id="ARBA00004555"/>
    </source>
</evidence>
<dbReference type="AlphaFoldDB" id="G8R4S6"/>
<evidence type="ECO:0000256" key="15">
    <source>
        <dbReference type="ARBA" id="ARBA00023049"/>
    </source>
</evidence>
<keyword evidence="14" id="KW-0333">Golgi apparatus</keyword>
<dbReference type="GO" id="GO:0005764">
    <property type="term" value="C:lysosome"/>
    <property type="evidence" value="ECO:0007669"/>
    <property type="project" value="UniProtKB-SubCell"/>
</dbReference>
<keyword evidence="12" id="KW-0256">Endoplasmic reticulum</keyword>
<keyword evidence="17" id="KW-0325">Glycoprotein</keyword>
<evidence type="ECO:0000256" key="21">
    <source>
        <dbReference type="SAM" id="SignalP"/>
    </source>
</evidence>
<organism evidence="23 24">
    <name type="scientific">Owenweeksia hongkongensis (strain DSM 17368 / CIP 108786 / JCM 12287 / NRRL B-23963 / UST20020801)</name>
    <dbReference type="NCBI Taxonomy" id="926562"/>
    <lineage>
        <taxon>Bacteria</taxon>
        <taxon>Pseudomonadati</taxon>
        <taxon>Bacteroidota</taxon>
        <taxon>Flavobacteriia</taxon>
        <taxon>Flavobacteriales</taxon>
        <taxon>Owenweeksiaceae</taxon>
        <taxon>Owenweeksia</taxon>
    </lineage>
</organism>
<dbReference type="PANTHER" id="PTHR12053:SF3">
    <property type="entry name" value="CARBOXYPEPTIDASE Q"/>
    <property type="match status" value="1"/>
</dbReference>
<evidence type="ECO:0000256" key="1">
    <source>
        <dbReference type="ARBA" id="ARBA00004240"/>
    </source>
</evidence>
<evidence type="ECO:0000256" key="16">
    <source>
        <dbReference type="ARBA" id="ARBA00023145"/>
    </source>
</evidence>
<dbReference type="InterPro" id="IPR007484">
    <property type="entry name" value="Peptidase_M28"/>
</dbReference>
<proteinExistence type="predicted"/>
<dbReference type="Gene3D" id="3.40.630.10">
    <property type="entry name" value="Zn peptidases"/>
    <property type="match status" value="1"/>
</dbReference>
<dbReference type="GO" id="GO:0004180">
    <property type="term" value="F:carboxypeptidase activity"/>
    <property type="evidence" value="ECO:0007669"/>
    <property type="project" value="UniProtKB-KW"/>
</dbReference>
<evidence type="ECO:0000256" key="13">
    <source>
        <dbReference type="ARBA" id="ARBA00022833"/>
    </source>
</evidence>
<keyword evidence="18" id="KW-0458">Lysosome</keyword>
<dbReference type="KEGG" id="oho:Oweho_2226"/>
<reference evidence="23 24" key="1">
    <citation type="journal article" date="2012" name="Stand. Genomic Sci.">
        <title>Genome sequence of the orange-pigmented seawater bacterium Owenweeksia hongkongensis type strain (UST20020801(T)).</title>
        <authorList>
            <person name="Riedel T."/>
            <person name="Held B."/>
            <person name="Nolan M."/>
            <person name="Lucas S."/>
            <person name="Lapidus A."/>
            <person name="Tice H."/>
            <person name="Del Rio T.G."/>
            <person name="Cheng J.F."/>
            <person name="Han C."/>
            <person name="Tapia R."/>
            <person name="Goodwin L.A."/>
            <person name="Pitluck S."/>
            <person name="Liolios K."/>
            <person name="Mavromatis K."/>
            <person name="Pagani I."/>
            <person name="Ivanova N."/>
            <person name="Mikhailova N."/>
            <person name="Pati A."/>
            <person name="Chen A."/>
            <person name="Palaniappan K."/>
            <person name="Rohde M."/>
            <person name="Tindall B.J."/>
            <person name="Detter J.C."/>
            <person name="Goker M."/>
            <person name="Woyke T."/>
            <person name="Bristow J."/>
            <person name="Eisen J.A."/>
            <person name="Markowitz V."/>
            <person name="Hugenholtz P."/>
            <person name="Klenk H.P."/>
            <person name="Kyrpides N.C."/>
        </authorList>
    </citation>
    <scope>NUCLEOTIDE SEQUENCE</scope>
    <source>
        <strain evidence="24">DSM 17368 / JCM 12287 / NRRL B-23963</strain>
    </source>
</reference>
<evidence type="ECO:0000256" key="7">
    <source>
        <dbReference type="ARBA" id="ARBA00022645"/>
    </source>
</evidence>
<dbReference type="PATRIC" id="fig|926562.3.peg.2243"/>
<dbReference type="SUPFAM" id="SSF53187">
    <property type="entry name" value="Zn-dependent exopeptidases"/>
    <property type="match status" value="1"/>
</dbReference>
<evidence type="ECO:0000256" key="10">
    <source>
        <dbReference type="ARBA" id="ARBA00022729"/>
    </source>
</evidence>
<keyword evidence="13" id="KW-0862">Zinc</keyword>
<gene>
    <name evidence="23" type="ordered locus">Oweho_2226</name>
</gene>
<comment type="subcellular location">
    <subcellularLocation>
        <location evidence="1">Endoplasmic reticulum</location>
    </subcellularLocation>
    <subcellularLocation>
        <location evidence="3">Golgi apparatus</location>
    </subcellularLocation>
    <subcellularLocation>
        <location evidence="2">Lysosome</location>
    </subcellularLocation>
    <subcellularLocation>
        <location evidence="4">Secreted</location>
    </subcellularLocation>
</comment>